<gene>
    <name evidence="1" type="ORF">GCM10022215_18020</name>
</gene>
<evidence type="ECO:0008006" key="3">
    <source>
        <dbReference type="Google" id="ProtNLM"/>
    </source>
</evidence>
<reference evidence="2" key="1">
    <citation type="journal article" date="2019" name="Int. J. Syst. Evol. Microbiol.">
        <title>The Global Catalogue of Microorganisms (GCM) 10K type strain sequencing project: providing services to taxonomists for standard genome sequencing and annotation.</title>
        <authorList>
            <consortium name="The Broad Institute Genomics Platform"/>
            <consortium name="The Broad Institute Genome Sequencing Center for Infectious Disease"/>
            <person name="Wu L."/>
            <person name="Ma J."/>
        </authorList>
    </citation>
    <scope>NUCLEOTIDE SEQUENCE [LARGE SCALE GENOMIC DNA]</scope>
    <source>
        <strain evidence="2">JCM 16703</strain>
    </source>
</reference>
<dbReference type="EMBL" id="BAAAZH010000012">
    <property type="protein sequence ID" value="GAA4117420.1"/>
    <property type="molecule type" value="Genomic_DNA"/>
</dbReference>
<name>A0ABP7XHS7_9ACTN</name>
<keyword evidence="2" id="KW-1185">Reference proteome</keyword>
<evidence type="ECO:0000313" key="1">
    <source>
        <dbReference type="EMBL" id="GAA4117420.1"/>
    </source>
</evidence>
<protein>
    <recommendedName>
        <fullName evidence="3">Tail sheath protein subtilisin-like domain-containing protein</fullName>
    </recommendedName>
</protein>
<organism evidence="1 2">
    <name type="scientific">Nocardioides fonticola</name>
    <dbReference type="NCBI Taxonomy" id="450363"/>
    <lineage>
        <taxon>Bacteria</taxon>
        <taxon>Bacillati</taxon>
        <taxon>Actinomycetota</taxon>
        <taxon>Actinomycetes</taxon>
        <taxon>Propionibacteriales</taxon>
        <taxon>Nocardioidaceae</taxon>
        <taxon>Nocardioides</taxon>
    </lineage>
</organism>
<proteinExistence type="predicted"/>
<sequence>MSRPMTVVTVTTAVQRRGAPTDTGTTFLVFASSTGGPSVPTVCFSKDDATTAGVPSPFADYVADALTQGAPKVVVLKAAAVTPASVTEAEWTAALNKLTVEYGPGQVIIPGVTGTPVQNALLAHAAAFSRAVIIDAASTATASSLTTLAASIAASPGAQFAALVTGWVNFAAVGGGTRQTPGSVIAAGLAARGDAVAGHANNAPMVDQGRGIGVVTRGLSTSVAYTSAELDSLNDGGVTVIRDVLRADSTGALVAVPTLYGWVSVSSSASYKQFNYGRFVMELAYTLGAQMEAFIGRQIDGRGRLFAEVSGALTGILLPYYAANALFGSTSSAAFAVDVAGATTPANIVAGFINANVEVSLSPHTEKVTVNVLTNVAQGVAA</sequence>
<dbReference type="Gene3D" id="3.40.50.11780">
    <property type="match status" value="1"/>
</dbReference>
<dbReference type="RefSeq" id="WP_344732999.1">
    <property type="nucleotide sequence ID" value="NZ_BAAAZH010000012.1"/>
</dbReference>
<dbReference type="Proteomes" id="UP001501495">
    <property type="component" value="Unassembled WGS sequence"/>
</dbReference>
<comment type="caution">
    <text evidence="1">The sequence shown here is derived from an EMBL/GenBank/DDBJ whole genome shotgun (WGS) entry which is preliminary data.</text>
</comment>
<accession>A0ABP7XHS7</accession>
<evidence type="ECO:0000313" key="2">
    <source>
        <dbReference type="Proteomes" id="UP001501495"/>
    </source>
</evidence>